<keyword evidence="9 14" id="KW-1133">Transmembrane helix</keyword>
<dbReference type="InterPro" id="IPR051085">
    <property type="entry name" value="MB_O-acyltransferase"/>
</dbReference>
<evidence type="ECO:0000256" key="5">
    <source>
        <dbReference type="ARBA" id="ARBA00022475"/>
    </source>
</evidence>
<feature type="transmembrane region" description="Helical" evidence="14">
    <location>
        <begin position="464"/>
        <end position="488"/>
    </location>
</feature>
<dbReference type="Proteomes" id="UP000286947">
    <property type="component" value="Unassembled WGS sequence"/>
</dbReference>
<feature type="transmembrane region" description="Helical" evidence="14">
    <location>
        <begin position="422"/>
        <end position="443"/>
    </location>
</feature>
<gene>
    <name evidence="15" type="primary">patA</name>
    <name evidence="15" type="ORF">CUZ56_01274</name>
</gene>
<dbReference type="AlphaFoldDB" id="A0A433SF31"/>
<name>A0A433SF31_9BURK</name>
<feature type="transmembrane region" description="Helical" evidence="14">
    <location>
        <begin position="15"/>
        <end position="40"/>
    </location>
</feature>
<feature type="transmembrane region" description="Helical" evidence="14">
    <location>
        <begin position="60"/>
        <end position="83"/>
    </location>
</feature>
<proteinExistence type="inferred from homology"/>
<comment type="similarity">
    <text evidence="3 13">Belongs to the membrane-bound acyltransferase family.</text>
</comment>
<sequence length="490" mass="55988">MHFCRVSLSAGRASLVFMLFPTVEFGLFFLLALGISWGLYRHLVWQKAFLLLASYVFYGFWNWAYVPLLFGISLFAALIAQQIQRHEDKKVRKRWLILGVVGCLAVLAHYKYTVFFLETLLDVWSIFGPPPTLNLETIELPLGVSFFVFHAISLLGDVYRNKLKQKVEIGDSLLYVAFFPQLIAGPILRASYFMPQLRVQRDPQHIRTNRALMLIVMGLFKKVVIANTLATRVVDPVFAAPELYSGADMLLGIYAYAVQIYCDFSGYTDIAIGCAMLMGFKFPKNFDSPYMAASPQEFWRRWHISLSTWLRDYLYIPLGGSHKGPWRTNLNLMVTMLLGGLWHGANWTFMVWGALHGFYLVVHRLWSLIPWPALQRMRKTKTWRWVARLLLFHAVCLGWVFFRSSSFDLAFDVLGRLSDWGAFTLASAPVLVMLLIGLAGQYTPRRCLNGLELLLARWPAFTRGLALAVAVFVIDLLGPTGIAPFIYFQF</sequence>
<feature type="transmembrane region" description="Helical" evidence="14">
    <location>
        <begin position="95"/>
        <end position="117"/>
    </location>
</feature>
<dbReference type="GO" id="GO:0016746">
    <property type="term" value="F:acyltransferase activity"/>
    <property type="evidence" value="ECO:0007669"/>
    <property type="project" value="UniProtKB-KW"/>
</dbReference>
<feature type="transmembrane region" description="Helical" evidence="14">
    <location>
        <begin position="137"/>
        <end position="156"/>
    </location>
</feature>
<evidence type="ECO:0000256" key="2">
    <source>
        <dbReference type="ARBA" id="ARBA00005182"/>
    </source>
</evidence>
<dbReference type="GO" id="GO:0005886">
    <property type="term" value="C:plasma membrane"/>
    <property type="evidence" value="ECO:0007669"/>
    <property type="project" value="UniProtKB-SubCell"/>
</dbReference>
<evidence type="ECO:0000256" key="8">
    <source>
        <dbReference type="ARBA" id="ARBA00022841"/>
    </source>
</evidence>
<evidence type="ECO:0000313" key="16">
    <source>
        <dbReference type="Proteomes" id="UP000286947"/>
    </source>
</evidence>
<dbReference type="InterPro" id="IPR004299">
    <property type="entry name" value="MBOAT_fam"/>
</dbReference>
<reference evidence="15 16" key="1">
    <citation type="submission" date="2018-01" db="EMBL/GenBank/DDBJ databases">
        <title>Saezia sanguinis gen. nov., sp. nov., in the order Burkholderiales isolated from human blood.</title>
        <authorList>
            <person name="Medina-Pascual M.J."/>
            <person name="Valdezate S."/>
            <person name="Monzon S."/>
            <person name="Cuesta I."/>
            <person name="Carrasco G."/>
            <person name="Villalon P."/>
            <person name="Saez-Nieto J.A."/>
        </authorList>
    </citation>
    <scope>NUCLEOTIDE SEQUENCE [LARGE SCALE GENOMIC DNA]</scope>
    <source>
        <strain evidence="15 16">CNM695-12</strain>
    </source>
</reference>
<keyword evidence="5 13" id="KW-1003">Cell membrane</keyword>
<dbReference type="PANTHER" id="PTHR13285:SF23">
    <property type="entry name" value="TEICHOIC ACID D-ALANYLTRANSFERASE"/>
    <property type="match status" value="1"/>
</dbReference>
<dbReference type="PIRSF" id="PIRSF500217">
    <property type="entry name" value="AlgI"/>
    <property type="match status" value="1"/>
</dbReference>
<comment type="pathway">
    <text evidence="2">Glycan biosynthesis; alginate biosynthesis.</text>
</comment>
<dbReference type="PIRSF" id="PIRSF016636">
    <property type="entry name" value="AlgI_DltB"/>
    <property type="match status" value="1"/>
</dbReference>
<evidence type="ECO:0000256" key="10">
    <source>
        <dbReference type="ARBA" id="ARBA00023136"/>
    </source>
</evidence>
<comment type="subcellular location">
    <subcellularLocation>
        <location evidence="1">Cell membrane</location>
        <topology evidence="1">Multi-pass membrane protein</topology>
    </subcellularLocation>
</comment>
<evidence type="ECO:0000256" key="6">
    <source>
        <dbReference type="ARBA" id="ARBA00022679"/>
    </source>
</evidence>
<dbReference type="PANTHER" id="PTHR13285">
    <property type="entry name" value="ACYLTRANSFERASE"/>
    <property type="match status" value="1"/>
</dbReference>
<evidence type="ECO:0000256" key="3">
    <source>
        <dbReference type="ARBA" id="ARBA00010323"/>
    </source>
</evidence>
<evidence type="ECO:0000313" key="15">
    <source>
        <dbReference type="EMBL" id="RUS67330.1"/>
    </source>
</evidence>
<keyword evidence="6 13" id="KW-0808">Transferase</keyword>
<evidence type="ECO:0000256" key="12">
    <source>
        <dbReference type="ARBA" id="ARBA00031030"/>
    </source>
</evidence>
<evidence type="ECO:0000256" key="13">
    <source>
        <dbReference type="PIRNR" id="PIRNR016636"/>
    </source>
</evidence>
<keyword evidence="11 13" id="KW-0012">Acyltransferase</keyword>
<protein>
    <recommendedName>
        <fullName evidence="4">Probable alginate O-acetylase AlgI</fullName>
    </recommendedName>
    <alternativeName>
        <fullName evidence="12">Alginate biosynthesis protein AlgI</fullName>
    </alternativeName>
</protein>
<accession>A0A433SF31</accession>
<evidence type="ECO:0000256" key="7">
    <source>
        <dbReference type="ARBA" id="ARBA00022692"/>
    </source>
</evidence>
<evidence type="ECO:0000256" key="1">
    <source>
        <dbReference type="ARBA" id="ARBA00004651"/>
    </source>
</evidence>
<comment type="caution">
    <text evidence="15">The sequence shown here is derived from an EMBL/GenBank/DDBJ whole genome shotgun (WGS) entry which is preliminary data.</text>
</comment>
<keyword evidence="8" id="KW-0016">Alginate biosynthesis</keyword>
<dbReference type="GO" id="GO:0042121">
    <property type="term" value="P:alginic acid biosynthetic process"/>
    <property type="evidence" value="ECO:0007669"/>
    <property type="project" value="UniProtKB-KW"/>
</dbReference>
<organism evidence="15 16">
    <name type="scientific">Saezia sanguinis</name>
    <dbReference type="NCBI Taxonomy" id="1965230"/>
    <lineage>
        <taxon>Bacteria</taxon>
        <taxon>Pseudomonadati</taxon>
        <taxon>Pseudomonadota</taxon>
        <taxon>Betaproteobacteria</taxon>
        <taxon>Burkholderiales</taxon>
        <taxon>Saeziaceae</taxon>
        <taxon>Saezia</taxon>
    </lineage>
</organism>
<evidence type="ECO:0000256" key="4">
    <source>
        <dbReference type="ARBA" id="ARBA00016084"/>
    </source>
</evidence>
<feature type="transmembrane region" description="Helical" evidence="14">
    <location>
        <begin position="385"/>
        <end position="402"/>
    </location>
</feature>
<dbReference type="InterPro" id="IPR028362">
    <property type="entry name" value="AlgI"/>
</dbReference>
<evidence type="ECO:0000256" key="14">
    <source>
        <dbReference type="SAM" id="Phobius"/>
    </source>
</evidence>
<dbReference type="Pfam" id="PF03062">
    <property type="entry name" value="MBOAT"/>
    <property type="match status" value="1"/>
</dbReference>
<evidence type="ECO:0000256" key="9">
    <source>
        <dbReference type="ARBA" id="ARBA00022989"/>
    </source>
</evidence>
<feature type="transmembrane region" description="Helical" evidence="14">
    <location>
        <begin position="351"/>
        <end position="373"/>
    </location>
</feature>
<keyword evidence="7 14" id="KW-0812">Transmembrane</keyword>
<keyword evidence="10 13" id="KW-0472">Membrane</keyword>
<evidence type="ECO:0000256" key="11">
    <source>
        <dbReference type="ARBA" id="ARBA00023315"/>
    </source>
</evidence>
<dbReference type="InterPro" id="IPR024194">
    <property type="entry name" value="Ac/AlaTfrase_AlgI/DltB"/>
</dbReference>
<keyword evidence="16" id="KW-1185">Reference proteome</keyword>
<dbReference type="EMBL" id="PQSP01000002">
    <property type="protein sequence ID" value="RUS67330.1"/>
    <property type="molecule type" value="Genomic_DNA"/>
</dbReference>